<dbReference type="Gramene" id="rna47413">
    <property type="protein sequence ID" value="RHN41123.1"/>
    <property type="gene ID" value="gene47413"/>
</dbReference>
<proteinExistence type="predicted"/>
<reference evidence="2" key="1">
    <citation type="journal article" date="2018" name="Nat. Plants">
        <title>Whole-genome landscape of Medicago truncatula symbiotic genes.</title>
        <authorList>
            <person name="Pecrix Y."/>
            <person name="Staton S.E."/>
            <person name="Sallet E."/>
            <person name="Lelandais-Briere C."/>
            <person name="Moreau S."/>
            <person name="Carrere S."/>
            <person name="Blein T."/>
            <person name="Jardinaud M.F."/>
            <person name="Latrasse D."/>
            <person name="Zouine M."/>
            <person name="Zahm M."/>
            <person name="Kreplak J."/>
            <person name="Mayjonade B."/>
            <person name="Satge C."/>
            <person name="Perez M."/>
            <person name="Cauet S."/>
            <person name="Marande W."/>
            <person name="Chantry-Darmon C."/>
            <person name="Lopez-Roques C."/>
            <person name="Bouchez O."/>
            <person name="Berard A."/>
            <person name="Debelle F."/>
            <person name="Munos S."/>
            <person name="Bendahmane A."/>
            <person name="Berges H."/>
            <person name="Niebel A."/>
            <person name="Buitink J."/>
            <person name="Frugier F."/>
            <person name="Benhamed M."/>
            <person name="Crespi M."/>
            <person name="Gouzy J."/>
            <person name="Gamas P."/>
        </authorList>
    </citation>
    <scope>NUCLEOTIDE SEQUENCE [LARGE SCALE GENOMIC DNA]</scope>
    <source>
        <strain evidence="2">cv. Jemalong A17</strain>
    </source>
</reference>
<dbReference type="EMBL" id="PSQE01000008">
    <property type="protein sequence ID" value="RHN41123.1"/>
    <property type="molecule type" value="Genomic_DNA"/>
</dbReference>
<evidence type="ECO:0000313" key="2">
    <source>
        <dbReference type="Proteomes" id="UP000265566"/>
    </source>
</evidence>
<evidence type="ECO:0000313" key="1">
    <source>
        <dbReference type="EMBL" id="RHN41123.1"/>
    </source>
</evidence>
<organism evidence="1 2">
    <name type="scientific">Medicago truncatula</name>
    <name type="common">Barrel medic</name>
    <name type="synonym">Medicago tribuloides</name>
    <dbReference type="NCBI Taxonomy" id="3880"/>
    <lineage>
        <taxon>Eukaryota</taxon>
        <taxon>Viridiplantae</taxon>
        <taxon>Streptophyta</taxon>
        <taxon>Embryophyta</taxon>
        <taxon>Tracheophyta</taxon>
        <taxon>Spermatophyta</taxon>
        <taxon>Magnoliopsida</taxon>
        <taxon>eudicotyledons</taxon>
        <taxon>Gunneridae</taxon>
        <taxon>Pentapetalae</taxon>
        <taxon>rosids</taxon>
        <taxon>fabids</taxon>
        <taxon>Fabales</taxon>
        <taxon>Fabaceae</taxon>
        <taxon>Papilionoideae</taxon>
        <taxon>50 kb inversion clade</taxon>
        <taxon>NPAAA clade</taxon>
        <taxon>Hologalegina</taxon>
        <taxon>IRL clade</taxon>
        <taxon>Trifolieae</taxon>
        <taxon>Medicago</taxon>
    </lineage>
</organism>
<dbReference type="AlphaFoldDB" id="A0A396GKR8"/>
<protein>
    <submittedName>
        <fullName evidence="1">Uncharacterized protein</fullName>
    </submittedName>
</protein>
<name>A0A396GKR8_MEDTR</name>
<comment type="caution">
    <text evidence="1">The sequence shown here is derived from an EMBL/GenBank/DDBJ whole genome shotgun (WGS) entry which is preliminary data.</text>
</comment>
<accession>A0A396GKR8</accession>
<sequence>MCTTHTRTRDDIIIRRNCLRSAIIVYPSQKFGETNKRTHWSGW</sequence>
<gene>
    <name evidence="1" type="ORF">MtrunA17_Chr8g0362691</name>
</gene>
<dbReference type="Proteomes" id="UP000265566">
    <property type="component" value="Chromosome 8"/>
</dbReference>